<comment type="caution">
    <text evidence="2">The sequence shown here is derived from an EMBL/GenBank/DDBJ whole genome shotgun (WGS) entry which is preliminary data.</text>
</comment>
<dbReference type="AlphaFoldDB" id="A0A714NRT0"/>
<feature type="non-terminal residue" evidence="2">
    <location>
        <position position="1"/>
    </location>
</feature>
<evidence type="ECO:0000313" key="2">
    <source>
        <dbReference type="EMBL" id="HAD4263134.1"/>
    </source>
</evidence>
<organism evidence="2">
    <name type="scientific">Salmonella enterica subsp. enterica serovar Typhi str. CT18</name>
    <dbReference type="NCBI Taxonomy" id="220341"/>
    <lineage>
        <taxon>Bacteria</taxon>
        <taxon>Pseudomonadati</taxon>
        <taxon>Pseudomonadota</taxon>
        <taxon>Gammaproteobacteria</taxon>
        <taxon>Enterobacterales</taxon>
        <taxon>Enterobacteriaceae</taxon>
        <taxon>Salmonella</taxon>
    </lineage>
</organism>
<reference evidence="2" key="1">
    <citation type="journal article" date="2018" name="Genome Biol.">
        <title>SKESA: strategic k-mer extension for scrupulous assemblies.</title>
        <authorList>
            <person name="Souvorov A."/>
            <person name="Agarwala R."/>
            <person name="Lipman D.J."/>
        </authorList>
    </citation>
    <scope>NUCLEOTIDE SEQUENCE</scope>
    <source>
        <strain evidence="2">CT18</strain>
    </source>
</reference>
<gene>
    <name evidence="2" type="ORF">G1T48_23350</name>
    <name evidence="1" type="ORF">GYJ66_23270</name>
</gene>
<sequence>HRSLRGDAFGWYSPLIFGNGCRIFCDEDILNIHTSILVFQHFRWEIFPLWQVLYRYSGYRLLIILVQCLL</sequence>
<dbReference type="EMBL" id="DAAHPF010000044">
    <property type="protein sequence ID" value="HAB6925608.1"/>
    <property type="molecule type" value="Genomic_DNA"/>
</dbReference>
<proteinExistence type="predicted"/>
<dbReference type="EMBL" id="DAAOWV010000043">
    <property type="protein sequence ID" value="HAD4263134.1"/>
    <property type="molecule type" value="Genomic_DNA"/>
</dbReference>
<reference evidence="2" key="2">
    <citation type="submission" date="2019-01" db="EMBL/GenBank/DDBJ databases">
        <authorList>
            <consortium name="NCBI Pathogen Detection Project"/>
        </authorList>
    </citation>
    <scope>NUCLEOTIDE SEQUENCE</scope>
    <source>
        <strain evidence="2">CT18</strain>
    </source>
</reference>
<protein>
    <submittedName>
        <fullName evidence="2">Uncharacterized protein</fullName>
    </submittedName>
</protein>
<evidence type="ECO:0000313" key="1">
    <source>
        <dbReference type="EMBL" id="HAB6925608.1"/>
    </source>
</evidence>
<accession>A0A714NRT0</accession>
<name>A0A714NRT0_SALTI</name>